<dbReference type="Pfam" id="PF00581">
    <property type="entry name" value="Rhodanese"/>
    <property type="match status" value="1"/>
</dbReference>
<dbReference type="EMBL" id="JBHFQA010000016">
    <property type="protein sequence ID" value="KAL2085135.1"/>
    <property type="molecule type" value="Genomic_DNA"/>
</dbReference>
<organism evidence="2 3">
    <name type="scientific">Coilia grayii</name>
    <name type="common">Gray's grenadier anchovy</name>
    <dbReference type="NCBI Taxonomy" id="363190"/>
    <lineage>
        <taxon>Eukaryota</taxon>
        <taxon>Metazoa</taxon>
        <taxon>Chordata</taxon>
        <taxon>Craniata</taxon>
        <taxon>Vertebrata</taxon>
        <taxon>Euteleostomi</taxon>
        <taxon>Actinopterygii</taxon>
        <taxon>Neopterygii</taxon>
        <taxon>Teleostei</taxon>
        <taxon>Clupei</taxon>
        <taxon>Clupeiformes</taxon>
        <taxon>Clupeoidei</taxon>
        <taxon>Engraulidae</taxon>
        <taxon>Coilinae</taxon>
        <taxon>Coilia</taxon>
    </lineage>
</organism>
<dbReference type="PROSITE" id="PS50206">
    <property type="entry name" value="RHODANESE_3"/>
    <property type="match status" value="1"/>
</dbReference>
<comment type="caution">
    <text evidence="2">The sequence shown here is derived from an EMBL/GenBank/DDBJ whole genome shotgun (WGS) entry which is preliminary data.</text>
</comment>
<sequence length="158" mass="17696">MLSYLFVRRLYLSVIGKTACGTPSVAIRVCNLRTSPVNFNDTSPDPDSVVTYEQLLTMLASKNVQLFDVRNPDEFQAGRIPGAVNIPLDNLEPSLKLSPQHFELLFEAKAPGKEDGNIVFHCQRGRRSASALDIARRLGYTRARHFAGGYKEWAEQKK</sequence>
<dbReference type="InterPro" id="IPR001763">
    <property type="entry name" value="Rhodanese-like_dom"/>
</dbReference>
<dbReference type="PANTHER" id="PTHR44086">
    <property type="entry name" value="THIOSULFATE SULFURTRANSFERASE RDL2, MITOCHONDRIAL-RELATED"/>
    <property type="match status" value="1"/>
</dbReference>
<evidence type="ECO:0000259" key="1">
    <source>
        <dbReference type="PROSITE" id="PS50206"/>
    </source>
</evidence>
<dbReference type="AlphaFoldDB" id="A0ABD1JEX4"/>
<name>A0ABD1JEX4_9TELE</name>
<keyword evidence="3" id="KW-1185">Reference proteome</keyword>
<dbReference type="Proteomes" id="UP001591681">
    <property type="component" value="Unassembled WGS sequence"/>
</dbReference>
<protein>
    <recommendedName>
        <fullName evidence="1">Rhodanese domain-containing protein</fullName>
    </recommendedName>
</protein>
<evidence type="ECO:0000313" key="2">
    <source>
        <dbReference type="EMBL" id="KAL2085135.1"/>
    </source>
</evidence>
<proteinExistence type="predicted"/>
<dbReference type="SUPFAM" id="SSF52821">
    <property type="entry name" value="Rhodanese/Cell cycle control phosphatase"/>
    <property type="match status" value="1"/>
</dbReference>
<accession>A0ABD1JEX4</accession>
<dbReference type="Gene3D" id="3.40.250.10">
    <property type="entry name" value="Rhodanese-like domain"/>
    <property type="match status" value="1"/>
</dbReference>
<dbReference type="PANTHER" id="PTHR44086:SF4">
    <property type="entry name" value="THIOSULFATE SULFURTRANSFERASE_RHODANESE-LIKE DOMAIN-CONTAINING PROTEIN 1-RELATED"/>
    <property type="match status" value="1"/>
</dbReference>
<dbReference type="InterPro" id="IPR036873">
    <property type="entry name" value="Rhodanese-like_dom_sf"/>
</dbReference>
<evidence type="ECO:0000313" key="3">
    <source>
        <dbReference type="Proteomes" id="UP001591681"/>
    </source>
</evidence>
<dbReference type="SMART" id="SM00450">
    <property type="entry name" value="RHOD"/>
    <property type="match status" value="1"/>
</dbReference>
<feature type="domain" description="Rhodanese" evidence="1">
    <location>
        <begin position="60"/>
        <end position="158"/>
    </location>
</feature>
<reference evidence="2 3" key="1">
    <citation type="submission" date="2024-09" db="EMBL/GenBank/DDBJ databases">
        <title>A chromosome-level genome assembly of Gray's grenadier anchovy, Coilia grayii.</title>
        <authorList>
            <person name="Fu Z."/>
        </authorList>
    </citation>
    <scope>NUCLEOTIDE SEQUENCE [LARGE SCALE GENOMIC DNA]</scope>
    <source>
        <strain evidence="2">G4</strain>
        <tissue evidence="2">Muscle</tissue>
    </source>
</reference>
<gene>
    <name evidence="2" type="ORF">ACEWY4_018455</name>
</gene>